<evidence type="ECO:0008006" key="4">
    <source>
        <dbReference type="Google" id="ProtNLM"/>
    </source>
</evidence>
<keyword evidence="3" id="KW-1185">Reference proteome</keyword>
<reference evidence="2" key="1">
    <citation type="journal article" date="2020" name="Stud. Mycol.">
        <title>101 Dothideomycetes genomes: a test case for predicting lifestyles and emergence of pathogens.</title>
        <authorList>
            <person name="Haridas S."/>
            <person name="Albert R."/>
            <person name="Binder M."/>
            <person name="Bloem J."/>
            <person name="Labutti K."/>
            <person name="Salamov A."/>
            <person name="Andreopoulos B."/>
            <person name="Baker S."/>
            <person name="Barry K."/>
            <person name="Bills G."/>
            <person name="Bluhm B."/>
            <person name="Cannon C."/>
            <person name="Castanera R."/>
            <person name="Culley D."/>
            <person name="Daum C."/>
            <person name="Ezra D."/>
            <person name="Gonzalez J."/>
            <person name="Henrissat B."/>
            <person name="Kuo A."/>
            <person name="Liang C."/>
            <person name="Lipzen A."/>
            <person name="Lutzoni F."/>
            <person name="Magnuson J."/>
            <person name="Mondo S."/>
            <person name="Nolan M."/>
            <person name="Ohm R."/>
            <person name="Pangilinan J."/>
            <person name="Park H.-J."/>
            <person name="Ramirez L."/>
            <person name="Alfaro M."/>
            <person name="Sun H."/>
            <person name="Tritt A."/>
            <person name="Yoshinaga Y."/>
            <person name="Zwiers L.-H."/>
            <person name="Turgeon B."/>
            <person name="Goodwin S."/>
            <person name="Spatafora J."/>
            <person name="Crous P."/>
            <person name="Grigoriev I."/>
        </authorList>
    </citation>
    <scope>NUCLEOTIDE SEQUENCE</scope>
    <source>
        <strain evidence="2">ATCC 16933</strain>
    </source>
</reference>
<evidence type="ECO:0000313" key="3">
    <source>
        <dbReference type="Proteomes" id="UP000799766"/>
    </source>
</evidence>
<gene>
    <name evidence="2" type="ORF">BDY21DRAFT_31515</name>
</gene>
<name>A0A6A6P2L7_9PEZI</name>
<accession>A0A6A6P2L7</accession>
<feature type="chain" id="PRO_5025556320" description="Secreted protein" evidence="1">
    <location>
        <begin position="35"/>
        <end position="180"/>
    </location>
</feature>
<dbReference type="EMBL" id="MU001680">
    <property type="protein sequence ID" value="KAF2457693.1"/>
    <property type="molecule type" value="Genomic_DNA"/>
</dbReference>
<sequence length="180" mass="19864">MFPPRCGVPAIPIHNFPLSFLCCFPLHLFASAAAWSYRGSPADACYVFSFVPLCRTQSSPLPPPFFFRSFATDTSSVRDGMTTPRALPRLLRKTCRRKPRNSSNYFNTRGGLGGAAGLGSGSTESEKVGGKKGMRFGLARFSHSLEYHLDIARLLSGLFCESKKRLVHRCPLGFLVLTLR</sequence>
<protein>
    <recommendedName>
        <fullName evidence="4">Secreted protein</fullName>
    </recommendedName>
</protein>
<dbReference type="Proteomes" id="UP000799766">
    <property type="component" value="Unassembled WGS sequence"/>
</dbReference>
<proteinExistence type="predicted"/>
<dbReference type="AlphaFoldDB" id="A0A6A6P2L7"/>
<organism evidence="2 3">
    <name type="scientific">Lineolata rhizophorae</name>
    <dbReference type="NCBI Taxonomy" id="578093"/>
    <lineage>
        <taxon>Eukaryota</taxon>
        <taxon>Fungi</taxon>
        <taxon>Dikarya</taxon>
        <taxon>Ascomycota</taxon>
        <taxon>Pezizomycotina</taxon>
        <taxon>Dothideomycetes</taxon>
        <taxon>Dothideomycetes incertae sedis</taxon>
        <taxon>Lineolatales</taxon>
        <taxon>Lineolataceae</taxon>
        <taxon>Lineolata</taxon>
    </lineage>
</organism>
<evidence type="ECO:0000256" key="1">
    <source>
        <dbReference type="SAM" id="SignalP"/>
    </source>
</evidence>
<feature type="signal peptide" evidence="1">
    <location>
        <begin position="1"/>
        <end position="34"/>
    </location>
</feature>
<evidence type="ECO:0000313" key="2">
    <source>
        <dbReference type="EMBL" id="KAF2457693.1"/>
    </source>
</evidence>
<keyword evidence="1" id="KW-0732">Signal</keyword>